<keyword evidence="1" id="KW-0472">Membrane</keyword>
<protein>
    <recommendedName>
        <fullName evidence="2">Putative sensor domain-containing protein</fullName>
    </recommendedName>
</protein>
<evidence type="ECO:0000256" key="1">
    <source>
        <dbReference type="SAM" id="Phobius"/>
    </source>
</evidence>
<name>A0A4Z0HD30_9ACTN</name>
<gene>
    <name evidence="3" type="ORF">E4099_11245</name>
</gene>
<feature type="transmembrane region" description="Helical" evidence="1">
    <location>
        <begin position="50"/>
        <end position="69"/>
    </location>
</feature>
<reference evidence="3 4" key="1">
    <citation type="submission" date="2019-03" db="EMBL/GenBank/DDBJ databases">
        <authorList>
            <person name="Gonzalez-Pimentel J.L."/>
        </authorList>
    </citation>
    <scope>NUCLEOTIDE SEQUENCE [LARGE SCALE GENOMIC DNA]</scope>
    <source>
        <strain evidence="3 4">JCM 31289</strain>
    </source>
</reference>
<keyword evidence="4" id="KW-1185">Reference proteome</keyword>
<comment type="caution">
    <text evidence="3">The sequence shown here is derived from an EMBL/GenBank/DDBJ whole genome shotgun (WGS) entry which is preliminary data.</text>
</comment>
<dbReference type="Pfam" id="PF13796">
    <property type="entry name" value="Sensor"/>
    <property type="match status" value="1"/>
</dbReference>
<feature type="transmembrane region" description="Helical" evidence="1">
    <location>
        <begin position="25"/>
        <end position="44"/>
    </location>
</feature>
<keyword evidence="1" id="KW-0812">Transmembrane</keyword>
<organism evidence="3 4">
    <name type="scientific">Streptomyces palmae</name>
    <dbReference type="NCBI Taxonomy" id="1701085"/>
    <lineage>
        <taxon>Bacteria</taxon>
        <taxon>Bacillati</taxon>
        <taxon>Actinomycetota</taxon>
        <taxon>Actinomycetes</taxon>
        <taxon>Kitasatosporales</taxon>
        <taxon>Streptomycetaceae</taxon>
        <taxon>Streptomyces</taxon>
    </lineage>
</organism>
<dbReference type="OrthoDB" id="4198152at2"/>
<sequence length="221" mass="23468">MTSPTAVAHASEPATGRPGRFWRELGYVLSGLPLGVAAFVVAVGGVAAGAASLAVLLGLPILVGALAAARGFARLERRRVEAVTGRAVPIPRYRRRGGPERPVRLAALRDPQCWRDLTHMLVSFPLRVVGFALALTWTVGGLGELLYGLWSWSIPRDDDTKGLLDLMFGISSRSADIAFHTAIGVVLLSTAIPMLRLLASAQTALARGLLAGRVPHRPVGW</sequence>
<evidence type="ECO:0000259" key="2">
    <source>
        <dbReference type="Pfam" id="PF13796"/>
    </source>
</evidence>
<feature type="domain" description="Putative sensor" evidence="2">
    <location>
        <begin position="27"/>
        <end position="210"/>
    </location>
</feature>
<dbReference type="AlphaFoldDB" id="A0A4Z0HD30"/>
<accession>A0A4Z0HD30</accession>
<feature type="transmembrane region" description="Helical" evidence="1">
    <location>
        <begin position="128"/>
        <end position="150"/>
    </location>
</feature>
<dbReference type="Proteomes" id="UP000297948">
    <property type="component" value="Unassembled WGS sequence"/>
</dbReference>
<dbReference type="EMBL" id="SRID01000077">
    <property type="protein sequence ID" value="TGB12368.1"/>
    <property type="molecule type" value="Genomic_DNA"/>
</dbReference>
<dbReference type="InterPro" id="IPR025828">
    <property type="entry name" value="Put_sensor_dom"/>
</dbReference>
<feature type="transmembrane region" description="Helical" evidence="1">
    <location>
        <begin position="177"/>
        <end position="199"/>
    </location>
</feature>
<proteinExistence type="predicted"/>
<evidence type="ECO:0000313" key="3">
    <source>
        <dbReference type="EMBL" id="TGB12368.1"/>
    </source>
</evidence>
<keyword evidence="1" id="KW-1133">Transmembrane helix</keyword>
<evidence type="ECO:0000313" key="4">
    <source>
        <dbReference type="Proteomes" id="UP000297948"/>
    </source>
</evidence>